<feature type="region of interest" description="Disordered" evidence="3">
    <location>
        <begin position="455"/>
        <end position="478"/>
    </location>
</feature>
<dbReference type="GO" id="GO:0042393">
    <property type="term" value="F:histone binding"/>
    <property type="evidence" value="ECO:0007669"/>
    <property type="project" value="TreeGrafter"/>
</dbReference>
<dbReference type="GO" id="GO:0005730">
    <property type="term" value="C:nucleolus"/>
    <property type="evidence" value="ECO:0007669"/>
    <property type="project" value="TreeGrafter"/>
</dbReference>
<feature type="compositionally biased region" description="Polar residues" evidence="3">
    <location>
        <begin position="62"/>
        <end position="71"/>
    </location>
</feature>
<accession>A0AA41V5K9</accession>
<evidence type="ECO:0000256" key="2">
    <source>
        <dbReference type="ARBA" id="ARBA00023054"/>
    </source>
</evidence>
<feature type="compositionally biased region" description="Polar residues" evidence="3">
    <location>
        <begin position="176"/>
        <end position="185"/>
    </location>
</feature>
<dbReference type="PANTHER" id="PTHR22691">
    <property type="entry name" value="YEAST SPT2-RELATED"/>
    <property type="match status" value="1"/>
</dbReference>
<feature type="compositionally biased region" description="Basic and acidic residues" evidence="3">
    <location>
        <begin position="148"/>
        <end position="162"/>
    </location>
</feature>
<feature type="region of interest" description="Disordered" evidence="3">
    <location>
        <begin position="1"/>
        <end position="85"/>
    </location>
</feature>
<evidence type="ECO:0000313" key="5">
    <source>
        <dbReference type="Proteomes" id="UP001177140"/>
    </source>
</evidence>
<feature type="compositionally biased region" description="Acidic residues" evidence="3">
    <location>
        <begin position="1"/>
        <end position="21"/>
    </location>
</feature>
<feature type="region of interest" description="Disordered" evidence="3">
    <location>
        <begin position="111"/>
        <end position="403"/>
    </location>
</feature>
<name>A0AA41V5K9_PAPNU</name>
<sequence length="478" mass="53833">MGGYENLDEYEDDGFIDDEEQQTYAGEEEKVQEEARKPTKEEMDFLEVRQKIKETMRRKMNQENPSDTNNSQERKKHNYGSFFGPSEPAIAQRVIRGSKSLNLAAMVLTPKHSLQRQKSPALANAASKPGAPEQPRKAVSKQKHKAMILKDSRDYSFLHSEDAELPAATKVPPPQTSSAPNSESAQLMPKVLKSGSSTTSRPVLDGGKQRLPVSVGHRMQSKQEQHKSTPGGRIDSTPVNHRKQQSCSTGKEPSRNQETKSLPPKCSIQVKPSTLNKFSVPDRSCAPTTNRNVSIAIAKRPPSDMRKTVLPRPHPPMSGLEKPLPKPQLSRSGVQRAPSKSHPQEPGKDTRELDKSRTKPKQPVPCSTAPKVKTPKQLPSRPPAPKDRRRKRYMIPDPDDFQQQIRNMFGYNPSKYGDDGDDSDMEVGFQDIMREEKRSAKIAHKEDERERILIEKEEQEERMGKKRKMSSQKTLLAN</sequence>
<dbReference type="GO" id="GO:0006334">
    <property type="term" value="P:nucleosome assembly"/>
    <property type="evidence" value="ECO:0007669"/>
    <property type="project" value="TreeGrafter"/>
</dbReference>
<keyword evidence="5" id="KW-1185">Reference proteome</keyword>
<reference evidence="4" key="1">
    <citation type="submission" date="2022-03" db="EMBL/GenBank/DDBJ databases">
        <title>A functionally conserved STORR gene fusion in Papaver species that diverged 16.8 million years ago.</title>
        <authorList>
            <person name="Catania T."/>
        </authorList>
    </citation>
    <scope>NUCLEOTIDE SEQUENCE</scope>
    <source>
        <strain evidence="4">S-191538</strain>
    </source>
</reference>
<dbReference type="GO" id="GO:0003677">
    <property type="term" value="F:DNA binding"/>
    <property type="evidence" value="ECO:0007669"/>
    <property type="project" value="TreeGrafter"/>
</dbReference>
<evidence type="ECO:0000256" key="1">
    <source>
        <dbReference type="ARBA" id="ARBA00006461"/>
    </source>
</evidence>
<dbReference type="InterPro" id="IPR013256">
    <property type="entry name" value="Chromatin_SPT2"/>
</dbReference>
<comment type="similarity">
    <text evidence="1">Belongs to the SPT2 family.</text>
</comment>
<organism evidence="4 5">
    <name type="scientific">Papaver nudicaule</name>
    <name type="common">Iceland poppy</name>
    <dbReference type="NCBI Taxonomy" id="74823"/>
    <lineage>
        <taxon>Eukaryota</taxon>
        <taxon>Viridiplantae</taxon>
        <taxon>Streptophyta</taxon>
        <taxon>Embryophyta</taxon>
        <taxon>Tracheophyta</taxon>
        <taxon>Spermatophyta</taxon>
        <taxon>Magnoliopsida</taxon>
        <taxon>Ranunculales</taxon>
        <taxon>Papaveraceae</taxon>
        <taxon>Papaveroideae</taxon>
        <taxon>Papaver</taxon>
    </lineage>
</organism>
<feature type="compositionally biased region" description="Basic and acidic residues" evidence="3">
    <location>
        <begin position="342"/>
        <end position="357"/>
    </location>
</feature>
<dbReference type="SMART" id="SM00784">
    <property type="entry name" value="SPT2"/>
    <property type="match status" value="1"/>
</dbReference>
<gene>
    <name evidence="4" type="ORF">MKW94_015341</name>
</gene>
<dbReference type="GO" id="GO:0006360">
    <property type="term" value="P:transcription by RNA polymerase I"/>
    <property type="evidence" value="ECO:0007669"/>
    <property type="project" value="TreeGrafter"/>
</dbReference>
<feature type="compositionally biased region" description="Basic residues" evidence="3">
    <location>
        <begin position="138"/>
        <end position="147"/>
    </location>
</feature>
<dbReference type="EMBL" id="JAJJMA010128200">
    <property type="protein sequence ID" value="MCL7032897.1"/>
    <property type="molecule type" value="Genomic_DNA"/>
</dbReference>
<evidence type="ECO:0000256" key="3">
    <source>
        <dbReference type="SAM" id="MobiDB-lite"/>
    </source>
</evidence>
<protein>
    <recommendedName>
        <fullName evidence="6">Protein SPT2 homolog</fullName>
    </recommendedName>
</protein>
<dbReference type="Pfam" id="PF08243">
    <property type="entry name" value="SPT2"/>
    <property type="match status" value="1"/>
</dbReference>
<comment type="caution">
    <text evidence="4">The sequence shown here is derived from an EMBL/GenBank/DDBJ whole genome shotgun (WGS) entry which is preliminary data.</text>
</comment>
<dbReference type="Proteomes" id="UP001177140">
    <property type="component" value="Unassembled WGS sequence"/>
</dbReference>
<keyword evidence="2" id="KW-0175">Coiled coil</keyword>
<dbReference type="AlphaFoldDB" id="A0AA41V5K9"/>
<proteinExistence type="inferred from homology"/>
<evidence type="ECO:0008006" key="6">
    <source>
        <dbReference type="Google" id="ProtNLM"/>
    </source>
</evidence>
<evidence type="ECO:0000313" key="4">
    <source>
        <dbReference type="EMBL" id="MCL7032897.1"/>
    </source>
</evidence>
<feature type="compositionally biased region" description="Basic and acidic residues" evidence="3">
    <location>
        <begin position="27"/>
        <end position="61"/>
    </location>
</feature>
<dbReference type="PANTHER" id="PTHR22691:SF8">
    <property type="entry name" value="PROTEIN SPT2 HOMOLOG"/>
    <property type="match status" value="1"/>
</dbReference>